<evidence type="ECO:0000313" key="9">
    <source>
        <dbReference type="EMBL" id="KAK2852312.1"/>
    </source>
</evidence>
<dbReference type="InterPro" id="IPR056862">
    <property type="entry name" value="VWA7_N"/>
</dbReference>
<comment type="caution">
    <text evidence="9">The sequence shown here is derived from an EMBL/GenBank/DDBJ whole genome shotgun (WGS) entry which is preliminary data.</text>
</comment>
<evidence type="ECO:0000313" key="10">
    <source>
        <dbReference type="Proteomes" id="UP001187315"/>
    </source>
</evidence>
<keyword evidence="3" id="KW-0732">Signal</keyword>
<dbReference type="InterPro" id="IPR036465">
    <property type="entry name" value="vWFA_dom_sf"/>
</dbReference>
<feature type="domain" description="Hemicentin-1-like von Willebrand factor A" evidence="7">
    <location>
        <begin position="273"/>
        <end position="436"/>
    </location>
</feature>
<dbReference type="Pfam" id="PF23619">
    <property type="entry name" value="Ig_VWA7"/>
    <property type="match status" value="1"/>
</dbReference>
<dbReference type="PANTHER" id="PTHR14905:SF18">
    <property type="entry name" value="VON WILLEBRAND FACTOR A DOMAIN-CONTAINING 10, TANDEM DUPLICATE 1-RELATED"/>
    <property type="match status" value="1"/>
</dbReference>
<protein>
    <recommendedName>
        <fullName evidence="11">von Willebrand factor A domain-containing protein 7-like</fullName>
    </recommendedName>
</protein>
<feature type="domain" description="Hemicentin/VWA7 galactose-binding" evidence="5">
    <location>
        <begin position="455"/>
        <end position="552"/>
    </location>
</feature>
<keyword evidence="4" id="KW-0325">Glycoprotein</keyword>
<evidence type="ECO:0000256" key="2">
    <source>
        <dbReference type="ARBA" id="ARBA00022525"/>
    </source>
</evidence>
<dbReference type="InterPro" id="IPR057615">
    <property type="entry name" value="Ig_VWA7"/>
</dbReference>
<comment type="subcellular location">
    <subcellularLocation>
        <location evidence="1">Secreted</location>
    </subcellularLocation>
</comment>
<evidence type="ECO:0000259" key="6">
    <source>
        <dbReference type="Pfam" id="PF23619"/>
    </source>
</evidence>
<feature type="domain" description="VWA7 Ig-like" evidence="6">
    <location>
        <begin position="666"/>
        <end position="765"/>
    </location>
</feature>
<dbReference type="PANTHER" id="PTHR14905">
    <property type="entry name" value="NG37"/>
    <property type="match status" value="1"/>
</dbReference>
<dbReference type="GO" id="GO:0005576">
    <property type="term" value="C:extracellular region"/>
    <property type="evidence" value="ECO:0007669"/>
    <property type="project" value="UniProtKB-SubCell"/>
</dbReference>
<gene>
    <name evidence="9" type="ORF">Q7C36_007513</name>
</gene>
<dbReference type="Pfam" id="PF23560">
    <property type="entry name" value="GBD_Hemicentin"/>
    <property type="match status" value="1"/>
</dbReference>
<accession>A0AA88N8M2</accession>
<dbReference type="EMBL" id="JAVHJS010000007">
    <property type="protein sequence ID" value="KAK2852312.1"/>
    <property type="molecule type" value="Genomic_DNA"/>
</dbReference>
<name>A0AA88N8M2_TACVA</name>
<organism evidence="9 10">
    <name type="scientific">Tachysurus vachellii</name>
    <name type="common">Darkbarbel catfish</name>
    <name type="synonym">Pelteobagrus vachellii</name>
    <dbReference type="NCBI Taxonomy" id="175792"/>
    <lineage>
        <taxon>Eukaryota</taxon>
        <taxon>Metazoa</taxon>
        <taxon>Chordata</taxon>
        <taxon>Craniata</taxon>
        <taxon>Vertebrata</taxon>
        <taxon>Euteleostomi</taxon>
        <taxon>Actinopterygii</taxon>
        <taxon>Neopterygii</taxon>
        <taxon>Teleostei</taxon>
        <taxon>Ostariophysi</taxon>
        <taxon>Siluriformes</taxon>
        <taxon>Bagridae</taxon>
        <taxon>Tachysurus</taxon>
    </lineage>
</organism>
<evidence type="ECO:0000259" key="8">
    <source>
        <dbReference type="Pfam" id="PF25107"/>
    </source>
</evidence>
<keyword evidence="10" id="KW-1185">Reference proteome</keyword>
<evidence type="ECO:0000256" key="1">
    <source>
        <dbReference type="ARBA" id="ARBA00004613"/>
    </source>
</evidence>
<feature type="domain" description="VWA7 N-terminal" evidence="8">
    <location>
        <begin position="48"/>
        <end position="262"/>
    </location>
</feature>
<reference evidence="9" key="1">
    <citation type="submission" date="2023-08" db="EMBL/GenBank/DDBJ databases">
        <title>Pelteobagrus vachellii genome.</title>
        <authorList>
            <person name="Liu H."/>
        </authorList>
    </citation>
    <scope>NUCLEOTIDE SEQUENCE</scope>
    <source>
        <strain evidence="9">PRFRI_2022a</strain>
        <tissue evidence="9">Muscle</tissue>
    </source>
</reference>
<dbReference type="AlphaFoldDB" id="A0AA88N8M2"/>
<dbReference type="Proteomes" id="UP001187315">
    <property type="component" value="Unassembled WGS sequence"/>
</dbReference>
<dbReference type="Gene3D" id="3.40.50.410">
    <property type="entry name" value="von Willebrand factor, type A domain"/>
    <property type="match status" value="1"/>
</dbReference>
<evidence type="ECO:0000256" key="4">
    <source>
        <dbReference type="ARBA" id="ARBA00023180"/>
    </source>
</evidence>
<dbReference type="SUPFAM" id="SSF53300">
    <property type="entry name" value="vWA-like"/>
    <property type="match status" value="1"/>
</dbReference>
<evidence type="ECO:0000259" key="7">
    <source>
        <dbReference type="Pfam" id="PF25106"/>
    </source>
</evidence>
<dbReference type="InterPro" id="IPR056475">
    <property type="entry name" value="GBD_Hemicentin/VWA7"/>
</dbReference>
<evidence type="ECO:0008006" key="11">
    <source>
        <dbReference type="Google" id="ProtNLM"/>
    </source>
</evidence>
<evidence type="ECO:0000256" key="3">
    <source>
        <dbReference type="ARBA" id="ARBA00022729"/>
    </source>
</evidence>
<dbReference type="InterPro" id="IPR052577">
    <property type="entry name" value="VWA7"/>
</dbReference>
<dbReference type="Pfam" id="PF25107">
    <property type="entry name" value="VWA7_N"/>
    <property type="match status" value="1"/>
</dbReference>
<sequence>MAFMPLFTKSKKHQDITHDAILQTTADVCIQQALNKGRKFVLKLPMNVNSVAEACSSSKSAKSFQRSIDEINHYNAWVDFWKFFKSSYHFCNEKFLAGRDIITEGVSAAKYSVKRGRYETARKQIGKILHPLQDFYSHSNWIEMGKRKPYSNLIKPNTPIDNIADSETCRKCTRSICRGNILEDVIKKQKLTSSYFGWSKPKGKCSHGGKGDPSSWFQGGINKDTDSSSHGYLHYEAASVATAATGELLQDIRAAIGDSEFLRLMGFSQTSVLCFVIDTTASMSRDIDEVKRFTSSLIDSKVGTAVQPSEYILVPFNDPDYGPLTRTSDPNVFKRELNALRAHDGGDNPEMCLSGLKLALTGSPPQTQIFVFTDADAKDKWLASTVKALIEKTKSVVNYMLTPQHRRRHKRESTQLNEVYYDLAQASGGQAIEVTKETLGQATSIIADISSSTLVTLFQAVRNPVDTENFSVFVDSSVQNLTIYITGNSPDYTITSPSGVSQSSTELNGMLGLIQRVGNFHTVRPNIAEQVGLWLFSIKSTQMYTIKVVGQSAVDFMYDFVELSQGLHPSYSVLNSRPANGNVTLLVSMVGGDSVSLTEVSLVKASSSISLNGSLEEVASGQYLVTFNSIPAREFTVRVFGQISVSRYTANTFQRQSPTQFQASTVTITTQPVGTMEPGKQFTLPFTLANNGTAGSFNINVSNDHNFETQFNTSITLESGVSVNDTVTLTLPENTPSGTDVTVTIEAEAVDGSDSNYAVLRIAIIAPITDFTPPLCEAVSVNANCSGNCSLSSWYLTANVTDGNGSGIQSVRILKGNGNLTTTTVFSDTGVNVTMVIYNASCCSQFLELVAVDEAGNVASCFNFVRATELSTSTAPPVTATSMSHLIHQTGTNSAECYLILPVLLWLNVGVSVYQFMQL</sequence>
<dbReference type="Pfam" id="PF25106">
    <property type="entry name" value="VWA_4"/>
    <property type="match status" value="1"/>
</dbReference>
<evidence type="ECO:0000259" key="5">
    <source>
        <dbReference type="Pfam" id="PF23560"/>
    </source>
</evidence>
<proteinExistence type="predicted"/>
<dbReference type="InterPro" id="IPR056861">
    <property type="entry name" value="HMCN1-like_VWA"/>
</dbReference>
<keyword evidence="2" id="KW-0964">Secreted</keyword>